<dbReference type="GeneID" id="31743682"/>
<dbReference type="RefSeq" id="WP_021351310.1">
    <property type="nucleotide sequence ID" value="NZ_CATOUV010000001.1"/>
</dbReference>
<dbReference type="Proteomes" id="UP000327236">
    <property type="component" value="Unassembled WGS sequence"/>
</dbReference>
<dbReference type="EMBL" id="JBBVUL010000015">
    <property type="protein sequence ID" value="MEL0565717.1"/>
    <property type="molecule type" value="Genomic_DNA"/>
</dbReference>
<reference evidence="2 4" key="2">
    <citation type="submission" date="2024-04" db="EMBL/GenBank/DDBJ databases">
        <title>Three lactobacilli isolated from voided urine samples from females with type 2 diabetes.</title>
        <authorList>
            <person name="Kula A."/>
            <person name="Stegman N."/>
            <person name="Putonti C."/>
        </authorList>
    </citation>
    <scope>NUCLEOTIDE SEQUENCE [LARGE SCALE GENOMIC DNA]</scope>
    <source>
        <strain evidence="2 4">1855</strain>
    </source>
</reference>
<accession>A0A5N1I8S6</accession>
<sequence length="159" mass="18069">MAQVDIYIGTYGYLAYLWADNLKKFVKVAMPSVDIEYLDKQMGIAHIQKSPANSEGKAIITAALVDIESGVSLKAIEDQIDMKSNVPEQLVKFDQECVDAFLQDLSEIPIGNARYWYSHVIRDIKKSVGQRPQVYYKFDSRDPKFAEASQKWVAENREA</sequence>
<gene>
    <name evidence="2" type="ORF">AAC431_07320</name>
    <name evidence="1" type="ORF">F6H94_08080</name>
</gene>
<evidence type="ECO:0000313" key="1">
    <source>
        <dbReference type="EMBL" id="KAA9320387.1"/>
    </source>
</evidence>
<dbReference type="AlphaFoldDB" id="A0A5N1I8S6"/>
<organism evidence="1 3">
    <name type="scientific">Lactobacillus jensenii</name>
    <dbReference type="NCBI Taxonomy" id="109790"/>
    <lineage>
        <taxon>Bacteria</taxon>
        <taxon>Bacillati</taxon>
        <taxon>Bacillota</taxon>
        <taxon>Bacilli</taxon>
        <taxon>Lactobacillales</taxon>
        <taxon>Lactobacillaceae</taxon>
        <taxon>Lactobacillus</taxon>
    </lineage>
</organism>
<protein>
    <submittedName>
        <fullName evidence="1">Uncharacterized protein</fullName>
    </submittedName>
</protein>
<evidence type="ECO:0000313" key="2">
    <source>
        <dbReference type="EMBL" id="MEL0565717.1"/>
    </source>
</evidence>
<keyword evidence="4" id="KW-1185">Reference proteome</keyword>
<dbReference type="OrthoDB" id="9962818at2"/>
<evidence type="ECO:0000313" key="4">
    <source>
        <dbReference type="Proteomes" id="UP001385848"/>
    </source>
</evidence>
<dbReference type="Proteomes" id="UP001385848">
    <property type="component" value="Unassembled WGS sequence"/>
</dbReference>
<dbReference type="KEGG" id="lje:BUE77_08100"/>
<comment type="caution">
    <text evidence="1">The sequence shown here is derived from an EMBL/GenBank/DDBJ whole genome shotgun (WGS) entry which is preliminary data.</text>
</comment>
<name>A0A5N1I8S6_LACJE</name>
<evidence type="ECO:0000313" key="3">
    <source>
        <dbReference type="Proteomes" id="UP000327236"/>
    </source>
</evidence>
<reference evidence="1 3" key="1">
    <citation type="submission" date="2019-09" db="EMBL/GenBank/DDBJ databases">
        <title>Draft genome sequence assemblies of isolates from the urinary tract.</title>
        <authorList>
            <person name="Mores C.R."/>
            <person name="Putonti C."/>
            <person name="Wolfe A.J."/>
        </authorList>
    </citation>
    <scope>NUCLEOTIDE SEQUENCE [LARGE SCALE GENOMIC DNA]</scope>
    <source>
        <strain evidence="1 3">UMB246</strain>
    </source>
</reference>
<dbReference type="EMBL" id="VYWW01000048">
    <property type="protein sequence ID" value="KAA9320387.1"/>
    <property type="molecule type" value="Genomic_DNA"/>
</dbReference>
<proteinExistence type="predicted"/>